<protein>
    <recommendedName>
        <fullName evidence="2">Galectin</fullName>
    </recommendedName>
</protein>
<evidence type="ECO:0000313" key="5">
    <source>
        <dbReference type="RefSeq" id="XP_017309580.1"/>
    </source>
</evidence>
<dbReference type="CDD" id="cd00070">
    <property type="entry name" value="GLECT"/>
    <property type="match status" value="1"/>
</dbReference>
<dbReference type="RefSeq" id="XP_017309580.1">
    <property type="nucleotide sequence ID" value="XM_017454091.3"/>
</dbReference>
<dbReference type="OMA" id="GICPGWS"/>
<dbReference type="STRING" id="7998.ENSIPUP00000027149"/>
<reference evidence="5" key="2">
    <citation type="submission" date="2025-08" db="UniProtKB">
        <authorList>
            <consortium name="RefSeq"/>
        </authorList>
    </citation>
    <scope>IDENTIFICATION</scope>
    <source>
        <tissue evidence="5">Blood</tissue>
    </source>
</reference>
<dbReference type="PANTHER" id="PTHR11346">
    <property type="entry name" value="GALECTIN"/>
    <property type="match status" value="1"/>
</dbReference>
<dbReference type="KEGG" id="ipu:108256866"/>
<proteinExistence type="predicted"/>
<dbReference type="OrthoDB" id="8112755at2759"/>
<dbReference type="FunFam" id="2.60.120.200:FF:000021">
    <property type="entry name" value="Galectin"/>
    <property type="match status" value="1"/>
</dbReference>
<evidence type="ECO:0000256" key="1">
    <source>
        <dbReference type="ARBA" id="ARBA00022734"/>
    </source>
</evidence>
<dbReference type="SMART" id="SM00908">
    <property type="entry name" value="Gal-bind_lectin"/>
    <property type="match status" value="1"/>
</dbReference>
<dbReference type="GO" id="GO:0030246">
    <property type="term" value="F:carbohydrate binding"/>
    <property type="evidence" value="ECO:0007669"/>
    <property type="project" value="UniProtKB-UniRule"/>
</dbReference>
<dbReference type="InterPro" id="IPR044156">
    <property type="entry name" value="Galectin-like"/>
</dbReference>
<reference evidence="4" key="1">
    <citation type="journal article" date="2016" name="Nat. Commun.">
        <title>The channel catfish genome sequence provides insights into the evolution of scale formation in teleosts.</title>
        <authorList>
            <person name="Liu Z."/>
            <person name="Liu S."/>
            <person name="Yao J."/>
            <person name="Bao L."/>
            <person name="Zhang J."/>
            <person name="Li Y."/>
            <person name="Jiang C."/>
            <person name="Sun L."/>
            <person name="Wang R."/>
            <person name="Zhang Y."/>
            <person name="Zhou T."/>
            <person name="Zeng Q."/>
            <person name="Fu Q."/>
            <person name="Gao S."/>
            <person name="Li N."/>
            <person name="Koren S."/>
            <person name="Jiang Y."/>
            <person name="Zimin A."/>
            <person name="Xu P."/>
            <person name="Phillippy A.M."/>
            <person name="Geng X."/>
            <person name="Song L."/>
            <person name="Sun F."/>
            <person name="Li C."/>
            <person name="Wang X."/>
            <person name="Chen A."/>
            <person name="Jin Y."/>
            <person name="Yuan Z."/>
            <person name="Yang Y."/>
            <person name="Tan S."/>
            <person name="Peatman E."/>
            <person name="Lu J."/>
            <person name="Qin Z."/>
            <person name="Dunham R."/>
            <person name="Li Z."/>
            <person name="Sonstegard T."/>
            <person name="Feng J."/>
            <person name="Danzmann R.G."/>
            <person name="Schroeder S."/>
            <person name="Scheffler B."/>
            <person name="Duke M.V."/>
            <person name="Ballard L."/>
            <person name="Kucuktas H."/>
            <person name="Kaltenboeck L."/>
            <person name="Liu H."/>
            <person name="Armbruster J."/>
            <person name="Xie Y."/>
            <person name="Kirby M.L."/>
            <person name="Tian Y."/>
            <person name="Flanagan M.E."/>
            <person name="Mu W."/>
            <person name="Waldbieser G.C."/>
        </authorList>
    </citation>
    <scope>NUCLEOTIDE SEQUENCE [LARGE SCALE GENOMIC DNA]</scope>
    <source>
        <strain evidence="4">SDA103</strain>
    </source>
</reference>
<gene>
    <name evidence="5" type="primary">grifin</name>
</gene>
<accession>A0A2D0PWS6</accession>
<name>A0A2D0PWS6_ICTPU</name>
<dbReference type="Pfam" id="PF00337">
    <property type="entry name" value="Gal-bind_lectin"/>
    <property type="match status" value="1"/>
</dbReference>
<dbReference type="PROSITE" id="PS51304">
    <property type="entry name" value="GALECTIN"/>
    <property type="match status" value="1"/>
</dbReference>
<feature type="domain" description="Galectin" evidence="3">
    <location>
        <begin position="5"/>
        <end position="134"/>
    </location>
</feature>
<dbReference type="GeneID" id="108256866"/>
<evidence type="ECO:0000259" key="3">
    <source>
        <dbReference type="PROSITE" id="PS51304"/>
    </source>
</evidence>
<dbReference type="AlphaFoldDB" id="A0A2D0PWS6"/>
<dbReference type="InterPro" id="IPR001079">
    <property type="entry name" value="Galectin_CRD"/>
</dbReference>
<organism evidence="4 5">
    <name type="scientific">Ictalurus punctatus</name>
    <name type="common">Channel catfish</name>
    <name type="synonym">Silurus punctatus</name>
    <dbReference type="NCBI Taxonomy" id="7998"/>
    <lineage>
        <taxon>Eukaryota</taxon>
        <taxon>Metazoa</taxon>
        <taxon>Chordata</taxon>
        <taxon>Craniata</taxon>
        <taxon>Vertebrata</taxon>
        <taxon>Euteleostomi</taxon>
        <taxon>Actinopterygii</taxon>
        <taxon>Neopterygii</taxon>
        <taxon>Teleostei</taxon>
        <taxon>Ostariophysi</taxon>
        <taxon>Siluriformes</taxon>
        <taxon>Ictaluridae</taxon>
        <taxon>Ictalurus</taxon>
    </lineage>
</organism>
<dbReference type="Gene3D" id="2.60.120.200">
    <property type="match status" value="1"/>
</dbReference>
<keyword evidence="1 2" id="KW-0430">Lectin</keyword>
<dbReference type="InterPro" id="IPR013320">
    <property type="entry name" value="ConA-like_dom_sf"/>
</dbReference>
<dbReference type="CTD" id="402635"/>
<sequence>MALRFEASCPDGLCPGWSIIVRGQPSSEANKFEINFLCDQDDRIAFHFNPRFTESDIVCNSFLANQWGQEERCTNFPFGTDEHFQIEIDSDDDNFHVYIDDTKIMQYKHRVKDLKTITKVQVVNDINISSVEITRKHFC</sequence>
<dbReference type="SUPFAM" id="SSF49899">
    <property type="entry name" value="Concanavalin A-like lectins/glucanases"/>
    <property type="match status" value="1"/>
</dbReference>
<dbReference type="PANTHER" id="PTHR11346:SF21">
    <property type="entry name" value="GRIFIN"/>
    <property type="match status" value="1"/>
</dbReference>
<keyword evidence="4" id="KW-1185">Reference proteome</keyword>
<dbReference type="SMART" id="SM00276">
    <property type="entry name" value="GLECT"/>
    <property type="match status" value="1"/>
</dbReference>
<evidence type="ECO:0000256" key="2">
    <source>
        <dbReference type="RuleBase" id="RU102079"/>
    </source>
</evidence>
<dbReference type="Proteomes" id="UP000221080">
    <property type="component" value="Chromosome 24"/>
</dbReference>
<evidence type="ECO:0000313" key="4">
    <source>
        <dbReference type="Proteomes" id="UP000221080"/>
    </source>
</evidence>